<name>A0ABT3QXK2_9HYPH</name>
<gene>
    <name evidence="1" type="ORF">ON753_04510</name>
</gene>
<protein>
    <submittedName>
        <fullName evidence="1">Uncharacterized protein</fullName>
    </submittedName>
</protein>
<reference evidence="1 2" key="1">
    <citation type="journal article" date="2016" name="Int. J. Syst. Evol. Microbiol.">
        <title>Labrenzia salina sp. nov., isolated from the rhizosphere of the halophyte Arthrocnemum macrostachyum.</title>
        <authorList>
            <person name="Camacho M."/>
            <person name="Redondo-Gomez S."/>
            <person name="Rodriguez-Llorente I."/>
            <person name="Rohde M."/>
            <person name="Sproer C."/>
            <person name="Schumann P."/>
            <person name="Klenk H.P."/>
            <person name="Montero-Calasanz M.D.C."/>
        </authorList>
    </citation>
    <scope>NUCLEOTIDE SEQUENCE [LARGE SCALE GENOMIC DNA]</scope>
    <source>
        <strain evidence="1 2">DSM 29163</strain>
    </source>
</reference>
<dbReference type="RefSeq" id="WP_265961378.1">
    <property type="nucleotide sequence ID" value="NZ_JAPEVI010000003.1"/>
</dbReference>
<proteinExistence type="predicted"/>
<dbReference type="InterPro" id="IPR046606">
    <property type="entry name" value="DUF6665"/>
</dbReference>
<organism evidence="1 2">
    <name type="scientific">Roseibium salinum</name>
    <dbReference type="NCBI Taxonomy" id="1604349"/>
    <lineage>
        <taxon>Bacteria</taxon>
        <taxon>Pseudomonadati</taxon>
        <taxon>Pseudomonadota</taxon>
        <taxon>Alphaproteobacteria</taxon>
        <taxon>Hyphomicrobiales</taxon>
        <taxon>Stappiaceae</taxon>
        <taxon>Roseibium</taxon>
    </lineage>
</organism>
<sequence>MSIVRPPRSARDTDKDPLAAALEQEIFNEKAATLSRLNKKLETALARLKEAREEPGLPEDRLRHLQAQAGEALWHVTIQRELCGLRHHKAFYDFLAVPGEVRLLMGPAGSIAPAKVSRKT</sequence>
<evidence type="ECO:0000313" key="2">
    <source>
        <dbReference type="Proteomes" id="UP001300261"/>
    </source>
</evidence>
<dbReference type="Proteomes" id="UP001300261">
    <property type="component" value="Unassembled WGS sequence"/>
</dbReference>
<dbReference type="EMBL" id="JAPEVI010000003">
    <property type="protein sequence ID" value="MCX2721671.1"/>
    <property type="molecule type" value="Genomic_DNA"/>
</dbReference>
<dbReference type="Pfam" id="PF20370">
    <property type="entry name" value="DUF6665"/>
    <property type="match status" value="1"/>
</dbReference>
<comment type="caution">
    <text evidence="1">The sequence shown here is derived from an EMBL/GenBank/DDBJ whole genome shotgun (WGS) entry which is preliminary data.</text>
</comment>
<accession>A0ABT3QXK2</accession>
<evidence type="ECO:0000313" key="1">
    <source>
        <dbReference type="EMBL" id="MCX2721671.1"/>
    </source>
</evidence>
<keyword evidence="2" id="KW-1185">Reference proteome</keyword>